<dbReference type="InterPro" id="IPR036890">
    <property type="entry name" value="HATPase_C_sf"/>
</dbReference>
<evidence type="ECO:0008006" key="3">
    <source>
        <dbReference type="Google" id="ProtNLM"/>
    </source>
</evidence>
<dbReference type="AlphaFoldDB" id="A0A2U3Q6N8"/>
<dbReference type="SUPFAM" id="SSF55874">
    <property type="entry name" value="ATPase domain of HSP90 chaperone/DNA topoisomerase II/histidine kinase"/>
    <property type="match status" value="1"/>
</dbReference>
<evidence type="ECO:0000313" key="2">
    <source>
        <dbReference type="Proteomes" id="UP000246085"/>
    </source>
</evidence>
<dbReference type="EMBL" id="LS398110">
    <property type="protein sequence ID" value="SPP97067.1"/>
    <property type="molecule type" value="Genomic_DNA"/>
</dbReference>
<evidence type="ECO:0000313" key="1">
    <source>
        <dbReference type="EMBL" id="SPP97067.1"/>
    </source>
</evidence>
<proteinExistence type="predicted"/>
<gene>
    <name evidence="1" type="ORF">BRAD3257_6153</name>
</gene>
<accession>A0A2U3Q6N8</accession>
<reference evidence="1 2" key="1">
    <citation type="submission" date="2018-03" db="EMBL/GenBank/DDBJ databases">
        <authorList>
            <person name="Gully D."/>
        </authorList>
    </citation>
    <scope>NUCLEOTIDE SEQUENCE [LARGE SCALE GENOMIC DNA]</scope>
    <source>
        <strain evidence="1">ORS3257</strain>
    </source>
</reference>
<sequence length="50" mass="5682">MAVRDSGPGFTPATLERIFEAFYTTKASGWAVDLSFDRRSTRRTFLGEHE</sequence>
<protein>
    <recommendedName>
        <fullName evidence="3">Histidine kinase/HSP90-like ATPase domain-containing protein</fullName>
    </recommendedName>
</protein>
<dbReference type="KEGG" id="bvz:BRAD3257_6153"/>
<dbReference type="Gene3D" id="3.30.565.10">
    <property type="entry name" value="Histidine kinase-like ATPase, C-terminal domain"/>
    <property type="match status" value="1"/>
</dbReference>
<name>A0A2U3Q6N8_9BRAD</name>
<organism evidence="1 2">
    <name type="scientific">Bradyrhizobium vignae</name>
    <dbReference type="NCBI Taxonomy" id="1549949"/>
    <lineage>
        <taxon>Bacteria</taxon>
        <taxon>Pseudomonadati</taxon>
        <taxon>Pseudomonadota</taxon>
        <taxon>Alphaproteobacteria</taxon>
        <taxon>Hyphomicrobiales</taxon>
        <taxon>Nitrobacteraceae</taxon>
        <taxon>Bradyrhizobium</taxon>
    </lineage>
</organism>
<dbReference type="Proteomes" id="UP000246085">
    <property type="component" value="Chromosome BRAD3257"/>
</dbReference>